<accession>A0ABX1TJK4</accession>
<dbReference type="Pfam" id="PF01609">
    <property type="entry name" value="DDE_Tnp_1"/>
    <property type="match status" value="1"/>
</dbReference>
<sequence length="218" mass="24858">MKFRRRGNSFTNSVSPGGCSPSTRCIAKKTVESVMATGNHLLVPVKANQPTLLQHLTETYLAQPPQDRHHTHEIGRHHRIERRLTQTWYLPLEVGTEDWHAHFCTLVEIQGHTDVFDTRQKDWVSRQETAYYVSTATLSAAHAAHAVRAHWSIENRLHYVRDVTLGEDASRIRHNPGIFALLRSFALNLLRFNGISNISLGLYDNALNFDRLLAYQGL</sequence>
<dbReference type="PANTHER" id="PTHR30298">
    <property type="entry name" value="H REPEAT-ASSOCIATED PREDICTED TRANSPOSASE"/>
    <property type="match status" value="1"/>
</dbReference>
<evidence type="ECO:0000313" key="3">
    <source>
        <dbReference type="EMBL" id="NMQ18887.1"/>
    </source>
</evidence>
<organism evidence="3 4">
    <name type="scientific">Candidatus Competibacter phosphatis</name>
    <dbReference type="NCBI Taxonomy" id="221280"/>
    <lineage>
        <taxon>Bacteria</taxon>
        <taxon>Pseudomonadati</taxon>
        <taxon>Pseudomonadota</taxon>
        <taxon>Gammaproteobacteria</taxon>
        <taxon>Candidatus Competibacteraceae</taxon>
        <taxon>Candidatus Competibacter</taxon>
    </lineage>
</organism>
<proteinExistence type="predicted"/>
<evidence type="ECO:0000259" key="2">
    <source>
        <dbReference type="Pfam" id="PF01609"/>
    </source>
</evidence>
<dbReference type="EMBL" id="SPMZ01000016">
    <property type="protein sequence ID" value="NMQ18887.1"/>
    <property type="molecule type" value="Genomic_DNA"/>
</dbReference>
<evidence type="ECO:0000313" key="4">
    <source>
        <dbReference type="Proteomes" id="UP000760480"/>
    </source>
</evidence>
<feature type="domain" description="Transposase IS4-like" evidence="2">
    <location>
        <begin position="32"/>
        <end position="182"/>
    </location>
</feature>
<protein>
    <submittedName>
        <fullName evidence="3">ISAs1 family transposase</fullName>
    </submittedName>
</protein>
<dbReference type="InterPro" id="IPR002559">
    <property type="entry name" value="Transposase_11"/>
</dbReference>
<dbReference type="InterPro" id="IPR047647">
    <property type="entry name" value="ISAs1_transpos"/>
</dbReference>
<feature type="region of interest" description="Disordered" evidence="1">
    <location>
        <begin position="1"/>
        <end position="21"/>
    </location>
</feature>
<dbReference type="Proteomes" id="UP000760480">
    <property type="component" value="Unassembled WGS sequence"/>
</dbReference>
<dbReference type="PANTHER" id="PTHR30298:SF0">
    <property type="entry name" value="PROTEIN YBFL-RELATED"/>
    <property type="match status" value="1"/>
</dbReference>
<dbReference type="NCBIfam" id="NF033564">
    <property type="entry name" value="transpos_ISAs1"/>
    <property type="match status" value="1"/>
</dbReference>
<comment type="caution">
    <text evidence="3">The sequence shown here is derived from an EMBL/GenBank/DDBJ whole genome shotgun (WGS) entry which is preliminary data.</text>
</comment>
<keyword evidence="4" id="KW-1185">Reference proteome</keyword>
<feature type="compositionally biased region" description="Polar residues" evidence="1">
    <location>
        <begin position="8"/>
        <end position="21"/>
    </location>
</feature>
<evidence type="ECO:0000256" key="1">
    <source>
        <dbReference type="SAM" id="MobiDB-lite"/>
    </source>
</evidence>
<dbReference type="InterPro" id="IPR051698">
    <property type="entry name" value="Transposase_11-like"/>
</dbReference>
<gene>
    <name evidence="3" type="ORF">E4P82_06490</name>
</gene>
<reference evidence="3 4" key="1">
    <citation type="submission" date="2019-03" db="EMBL/GenBank/DDBJ databases">
        <title>Metabolic reconstructions from genomes of highly enriched 'Candidatus Accumulibacter' and 'Candidatus Competibacter' bioreactor populations.</title>
        <authorList>
            <person name="Annavajhala M.K."/>
            <person name="Welles L."/>
            <person name="Abbas B."/>
            <person name="Sorokin D."/>
            <person name="Park H."/>
            <person name="Van Loosdrecht M."/>
            <person name="Chandran K."/>
        </authorList>
    </citation>
    <scope>NUCLEOTIDE SEQUENCE [LARGE SCALE GENOMIC DNA]</scope>
    <source>
        <strain evidence="3 4">SBR_G</strain>
    </source>
</reference>
<name>A0ABX1TJK4_9GAMM</name>